<evidence type="ECO:0000256" key="5">
    <source>
        <dbReference type="ARBA" id="ARBA00022679"/>
    </source>
</evidence>
<name>A0ABQ8UQ94_9EUKA</name>
<dbReference type="Pfam" id="PF13181">
    <property type="entry name" value="TPR_8"/>
    <property type="match status" value="1"/>
</dbReference>
<dbReference type="PROSITE" id="PS50293">
    <property type="entry name" value="TPR_REGION"/>
    <property type="match status" value="5"/>
</dbReference>
<keyword evidence="5" id="KW-0808">Transferase</keyword>
<dbReference type="Pfam" id="PF00515">
    <property type="entry name" value="TPR_1"/>
    <property type="match status" value="2"/>
</dbReference>
<evidence type="ECO:0000256" key="1">
    <source>
        <dbReference type="ARBA" id="ARBA00004922"/>
    </source>
</evidence>
<dbReference type="InterPro" id="IPR037919">
    <property type="entry name" value="OGT"/>
</dbReference>
<evidence type="ECO:0000256" key="6">
    <source>
        <dbReference type="ARBA" id="ARBA00022737"/>
    </source>
</evidence>
<feature type="repeat" description="TPR" evidence="8">
    <location>
        <begin position="73"/>
        <end position="106"/>
    </location>
</feature>
<evidence type="ECO:0000256" key="8">
    <source>
        <dbReference type="PROSITE-ProRule" id="PRU00339"/>
    </source>
</evidence>
<dbReference type="Pfam" id="PF13432">
    <property type="entry name" value="TPR_16"/>
    <property type="match status" value="1"/>
</dbReference>
<dbReference type="Pfam" id="PF13374">
    <property type="entry name" value="TPR_10"/>
    <property type="match status" value="1"/>
</dbReference>
<dbReference type="Gene3D" id="1.25.40.10">
    <property type="entry name" value="Tetratricopeptide repeat domain"/>
    <property type="match status" value="5"/>
</dbReference>
<dbReference type="Proteomes" id="UP001141327">
    <property type="component" value="Unassembled WGS sequence"/>
</dbReference>
<feature type="repeat" description="TPR" evidence="8">
    <location>
        <begin position="243"/>
        <end position="276"/>
    </location>
</feature>
<dbReference type="Pfam" id="PF13414">
    <property type="entry name" value="TPR_11"/>
    <property type="match status" value="2"/>
</dbReference>
<organism evidence="11 12">
    <name type="scientific">Paratrimastix pyriformis</name>
    <dbReference type="NCBI Taxonomy" id="342808"/>
    <lineage>
        <taxon>Eukaryota</taxon>
        <taxon>Metamonada</taxon>
        <taxon>Preaxostyla</taxon>
        <taxon>Paratrimastigidae</taxon>
        <taxon>Paratrimastix</taxon>
    </lineage>
</organism>
<dbReference type="SMART" id="SM00386">
    <property type="entry name" value="HAT"/>
    <property type="match status" value="5"/>
</dbReference>
<dbReference type="Pfam" id="PF13844">
    <property type="entry name" value="Glyco_transf_41"/>
    <property type="match status" value="3"/>
</dbReference>
<feature type="repeat" description="TPR" evidence="8">
    <location>
        <begin position="107"/>
        <end position="140"/>
    </location>
</feature>
<dbReference type="SUPFAM" id="SSF48452">
    <property type="entry name" value="TPR-like"/>
    <property type="match status" value="2"/>
</dbReference>
<keyword evidence="6" id="KW-0677">Repeat</keyword>
<keyword evidence="4 11" id="KW-0328">Glycosyltransferase</keyword>
<dbReference type="GO" id="GO:0016757">
    <property type="term" value="F:glycosyltransferase activity"/>
    <property type="evidence" value="ECO:0007669"/>
    <property type="project" value="UniProtKB-KW"/>
</dbReference>
<evidence type="ECO:0000256" key="3">
    <source>
        <dbReference type="ARBA" id="ARBA00011970"/>
    </source>
</evidence>
<comment type="caution">
    <text evidence="11">The sequence shown here is derived from an EMBL/GenBank/DDBJ whole genome shotgun (WGS) entry which is preliminary data.</text>
</comment>
<reference evidence="11" key="1">
    <citation type="journal article" date="2022" name="bioRxiv">
        <title>Genomics of Preaxostyla Flagellates Illuminates Evolutionary Transitions and the Path Towards Mitochondrial Loss.</title>
        <authorList>
            <person name="Novak L.V.F."/>
            <person name="Treitli S.C."/>
            <person name="Pyrih J."/>
            <person name="Halakuc P."/>
            <person name="Pipaliya S.V."/>
            <person name="Vacek V."/>
            <person name="Brzon O."/>
            <person name="Soukal P."/>
            <person name="Eme L."/>
            <person name="Dacks J.B."/>
            <person name="Karnkowska A."/>
            <person name="Elias M."/>
            <person name="Hampl V."/>
        </authorList>
    </citation>
    <scope>NUCLEOTIDE SEQUENCE</scope>
    <source>
        <strain evidence="11">RCP-MX</strain>
    </source>
</reference>
<dbReference type="Gene3D" id="3.40.50.11380">
    <property type="match status" value="1"/>
</dbReference>
<evidence type="ECO:0000256" key="2">
    <source>
        <dbReference type="ARBA" id="ARBA00005386"/>
    </source>
</evidence>
<feature type="repeat" description="TPR" evidence="8">
    <location>
        <begin position="311"/>
        <end position="344"/>
    </location>
</feature>
<feature type="region of interest" description="Disordered" evidence="9">
    <location>
        <begin position="427"/>
        <end position="462"/>
    </location>
</feature>
<dbReference type="InterPro" id="IPR019734">
    <property type="entry name" value="TPR_rpt"/>
</dbReference>
<evidence type="ECO:0000256" key="7">
    <source>
        <dbReference type="ARBA" id="ARBA00022803"/>
    </source>
</evidence>
<feature type="repeat" description="TPR" evidence="8">
    <location>
        <begin position="141"/>
        <end position="174"/>
    </location>
</feature>
<gene>
    <name evidence="11" type="ORF">PAPYR_5414</name>
</gene>
<feature type="domain" description="O-GlcNAc transferase C-terminal" evidence="10">
    <location>
        <begin position="463"/>
        <end position="570"/>
    </location>
</feature>
<dbReference type="SMART" id="SM00028">
    <property type="entry name" value="TPR"/>
    <property type="match status" value="10"/>
</dbReference>
<feature type="repeat" description="TPR" evidence="8">
    <location>
        <begin position="277"/>
        <end position="310"/>
    </location>
</feature>
<evidence type="ECO:0000256" key="9">
    <source>
        <dbReference type="SAM" id="MobiDB-lite"/>
    </source>
</evidence>
<dbReference type="PANTHER" id="PTHR44366:SF1">
    <property type="entry name" value="UDP-N-ACETYLGLUCOSAMINE--PEPTIDE N-ACETYLGLUCOSAMINYLTRANSFERASE 110 KDA SUBUNIT"/>
    <property type="match status" value="1"/>
</dbReference>
<keyword evidence="7 8" id="KW-0802">TPR repeat</keyword>
<dbReference type="PANTHER" id="PTHR44366">
    <property type="entry name" value="UDP-N-ACETYLGLUCOSAMINE--PEPTIDE N-ACETYLGLUCOSAMINYLTRANSFERASE 110 KDA SUBUNIT"/>
    <property type="match status" value="1"/>
</dbReference>
<evidence type="ECO:0000313" key="12">
    <source>
        <dbReference type="Proteomes" id="UP001141327"/>
    </source>
</evidence>
<feature type="domain" description="O-GlcNAc transferase C-terminal" evidence="10">
    <location>
        <begin position="596"/>
        <end position="648"/>
    </location>
</feature>
<accession>A0ABQ8UQ94</accession>
<dbReference type="Gene3D" id="3.40.50.2000">
    <property type="entry name" value="Glycogen Phosphorylase B"/>
    <property type="match status" value="1"/>
</dbReference>
<dbReference type="InterPro" id="IPR011990">
    <property type="entry name" value="TPR-like_helical_dom_sf"/>
</dbReference>
<evidence type="ECO:0000256" key="4">
    <source>
        <dbReference type="ARBA" id="ARBA00022676"/>
    </source>
</evidence>
<protein>
    <recommendedName>
        <fullName evidence="3">protein O-GlcNAc transferase</fullName>
        <ecNumber evidence="3">2.4.1.255</ecNumber>
    </recommendedName>
</protein>
<dbReference type="PROSITE" id="PS50005">
    <property type="entry name" value="TPR"/>
    <property type="match status" value="8"/>
</dbReference>
<dbReference type="InterPro" id="IPR029489">
    <property type="entry name" value="OGT/SEC/SPY_C"/>
</dbReference>
<sequence length="915" mass="102297">MAEQLCKLADIAARNGRVANAIELYKQALALNDPASKVPDIMNVIANLFKQDNHFDEAESWYRRAIVSSPSFAPAWGNLAALLFTKGRLNEAVSASKRALTLNPTFVDAYSNLGNIYKQLGKMDDAIANYDRAIKLRPNFAIAYGNKATVYHDMGNYDAALPLYRKALELDPTVLDVYNNMGNALKALGRLDEAIQCYKGGIKMQPNNPHVLNNLGNALKEKGLFKEARRAYQQALESSPNFTPVLNNLASLLKDLGHLPEATSMYQRALAVDPNFVDALSNLGNAYKDAGRFEDALAMYQRAIALKPDFADAHSNMASVYKDTNRHQEAIAGYRRALELRPDFPDAFANYAHCLQTVCEWHDREAVFARLAQLIDAQLKAGRPTAVQPFHALVYPIPSALVLDIARHTAAKAQLAVSHIDLAARPMRPAPRTRVPRPPAPDRLHFPALPHPAAPAPASGGAPQPRLHVGYLSSDFGDHPLSHLMQSVFGMHNRSLFKVTCYALTPSDGSAWRRKIEEEAESFVDISRMTHEEAARRINADRVQLLINLNGYTKGCRNEICALRPAPIQARRPRPSLPCPPTPLPAAACDLRSDLTYMGYPATMGAEFIDYYITDEYVTPASLAWTFTERLIRMPDSYFVNDHLQAYRDAFDPANRPDLPKRADFGLPEDKLVLCNFNQLYKNDPAGLDRWCNILRRVPHAVLWLLRFPPEGEANIRAEVRARGIADDRVIFSNLTKKDIHIKRSYLADLFLDTKPYNAHTTGTDALWAGLPLVTLPGYKMVSRVASGLVTALGCPEMVVTTPAEYEDLAVAWCTNQGPHPTHLPTEDDEHPDAAPVTFENRMQLTLQQVRNHLWHQRTQAPLFNTQYWVQCLEVGLWKAWERYCDELPCDHIDVRAECGMEPISFPVFVPPEDS</sequence>
<feature type="repeat" description="TPR" evidence="8">
    <location>
        <begin position="209"/>
        <end position="242"/>
    </location>
</feature>
<comment type="pathway">
    <text evidence="1">Protein modification; protein glycosylation.</text>
</comment>
<keyword evidence="12" id="KW-1185">Reference proteome</keyword>
<evidence type="ECO:0000259" key="10">
    <source>
        <dbReference type="Pfam" id="PF13844"/>
    </source>
</evidence>
<dbReference type="InterPro" id="IPR003107">
    <property type="entry name" value="HAT"/>
</dbReference>
<dbReference type="EMBL" id="JAPMOS010000025">
    <property type="protein sequence ID" value="KAJ4458880.1"/>
    <property type="molecule type" value="Genomic_DNA"/>
</dbReference>
<evidence type="ECO:0000313" key="11">
    <source>
        <dbReference type="EMBL" id="KAJ4458880.1"/>
    </source>
</evidence>
<feature type="domain" description="O-GlcNAc transferase C-terminal" evidence="10">
    <location>
        <begin position="660"/>
        <end position="817"/>
    </location>
</feature>
<feature type="repeat" description="TPR" evidence="8">
    <location>
        <begin position="175"/>
        <end position="208"/>
    </location>
</feature>
<dbReference type="EC" id="2.4.1.255" evidence="3"/>
<proteinExistence type="inferred from homology"/>
<comment type="similarity">
    <text evidence="2">Belongs to the glycosyltransferase 41 family. O-GlcNAc transferase subfamily.</text>
</comment>